<evidence type="ECO:0000256" key="1">
    <source>
        <dbReference type="ARBA" id="ARBA00006484"/>
    </source>
</evidence>
<evidence type="ECO:0000313" key="2">
    <source>
        <dbReference type="EMBL" id="AYR25977.1"/>
    </source>
</evidence>
<dbReference type="InterPro" id="IPR020904">
    <property type="entry name" value="Sc_DH/Rdtase_CS"/>
</dbReference>
<dbReference type="PANTHER" id="PTHR42879:SF2">
    <property type="entry name" value="3-OXOACYL-[ACYL-CARRIER-PROTEIN] REDUCTASE FABG"/>
    <property type="match status" value="1"/>
</dbReference>
<dbReference type="Gene3D" id="3.40.50.720">
    <property type="entry name" value="NAD(P)-binding Rossmann-like Domain"/>
    <property type="match status" value="1"/>
</dbReference>
<evidence type="ECO:0000313" key="3">
    <source>
        <dbReference type="Proteomes" id="UP000269199"/>
    </source>
</evidence>
<dbReference type="InterPro" id="IPR050259">
    <property type="entry name" value="SDR"/>
</dbReference>
<dbReference type="PROSITE" id="PS00061">
    <property type="entry name" value="ADH_SHORT"/>
    <property type="match status" value="1"/>
</dbReference>
<sequence length="256" mass="26907">MNQHDSGARVALVTGGAMGIGASISQQLAARGHTVLVADINLEAAASTAQALVAAGHRAAPVQMDLGSADSIASAFADIEKDYGRCDVLVNNAGVARTYCFLDYPLENWLLTMNVNVTGVMLAGQHAARLMVKQRWGRIVNISSISGLRAGAGRTAYGTSKAAVIALTRQMAIELAQHGITVNSVAPGPVETQMTQAMHSEQTRESYYRLVPMHRYGTTDEIASAVCYLAADESSYITGHVLPVDGGFMAGGVLDI</sequence>
<organism evidence="2 3">
    <name type="scientific">Herbaspirillum rubrisubalbicans</name>
    <dbReference type="NCBI Taxonomy" id="80842"/>
    <lineage>
        <taxon>Bacteria</taxon>
        <taxon>Pseudomonadati</taxon>
        <taxon>Pseudomonadota</taxon>
        <taxon>Betaproteobacteria</taxon>
        <taxon>Burkholderiales</taxon>
        <taxon>Oxalobacteraceae</taxon>
        <taxon>Herbaspirillum</taxon>
    </lineage>
</organism>
<dbReference type="SUPFAM" id="SSF51735">
    <property type="entry name" value="NAD(P)-binding Rossmann-fold domains"/>
    <property type="match status" value="1"/>
</dbReference>
<dbReference type="NCBIfam" id="NF005559">
    <property type="entry name" value="PRK07231.1"/>
    <property type="match status" value="1"/>
</dbReference>
<dbReference type="AlphaFoldDB" id="A0AAD0UCK3"/>
<dbReference type="FunFam" id="3.40.50.720:FF:000084">
    <property type="entry name" value="Short-chain dehydrogenase reductase"/>
    <property type="match status" value="1"/>
</dbReference>
<reference evidence="2 3" key="1">
    <citation type="submission" date="2017-11" db="EMBL/GenBank/DDBJ databases">
        <title>Complete genome sequence of Herbaspirillum rubrisubalbicans DSM 11543.</title>
        <authorList>
            <person name="Chen M."/>
            <person name="An Q."/>
        </authorList>
    </citation>
    <scope>NUCLEOTIDE SEQUENCE [LARGE SCALE GENOMIC DNA]</scope>
    <source>
        <strain evidence="2 3">DSM 11543</strain>
    </source>
</reference>
<dbReference type="Pfam" id="PF13561">
    <property type="entry name" value="adh_short_C2"/>
    <property type="match status" value="1"/>
</dbReference>
<dbReference type="PRINTS" id="PR00080">
    <property type="entry name" value="SDRFAMILY"/>
</dbReference>
<comment type="similarity">
    <text evidence="1">Belongs to the short-chain dehydrogenases/reductases (SDR) family.</text>
</comment>
<accession>A0AAD0UCK3</accession>
<dbReference type="PANTHER" id="PTHR42879">
    <property type="entry name" value="3-OXOACYL-(ACYL-CARRIER-PROTEIN) REDUCTASE"/>
    <property type="match status" value="1"/>
</dbReference>
<dbReference type="EMBL" id="CP024996">
    <property type="protein sequence ID" value="AYR25977.1"/>
    <property type="molecule type" value="Genomic_DNA"/>
</dbReference>
<protein>
    <submittedName>
        <fullName evidence="2">3-oxoacyl-ACP reductase FabG</fullName>
    </submittedName>
</protein>
<proteinExistence type="inferred from homology"/>
<dbReference type="InterPro" id="IPR002347">
    <property type="entry name" value="SDR_fam"/>
</dbReference>
<dbReference type="InterPro" id="IPR036291">
    <property type="entry name" value="NAD(P)-bd_dom_sf"/>
</dbReference>
<dbReference type="GO" id="GO:0032787">
    <property type="term" value="P:monocarboxylic acid metabolic process"/>
    <property type="evidence" value="ECO:0007669"/>
    <property type="project" value="UniProtKB-ARBA"/>
</dbReference>
<dbReference type="RefSeq" id="WP_061788650.1">
    <property type="nucleotide sequence ID" value="NZ_CP024996.1"/>
</dbReference>
<dbReference type="Proteomes" id="UP000269199">
    <property type="component" value="Chromosome"/>
</dbReference>
<dbReference type="NCBIfam" id="NF009466">
    <property type="entry name" value="PRK12826.1-2"/>
    <property type="match status" value="1"/>
</dbReference>
<dbReference type="PRINTS" id="PR00081">
    <property type="entry name" value="GDHRDH"/>
</dbReference>
<name>A0AAD0UCK3_9BURK</name>
<gene>
    <name evidence="2" type="ORF">RC54_20125</name>
</gene>